<evidence type="ECO:0000259" key="2">
    <source>
        <dbReference type="PROSITE" id="PS50943"/>
    </source>
</evidence>
<organism evidence="3 4">
    <name type="scientific">Candidatus Blautia stercoripullorum</name>
    <dbReference type="NCBI Taxonomy" id="2838502"/>
    <lineage>
        <taxon>Bacteria</taxon>
        <taxon>Bacillati</taxon>
        <taxon>Bacillota</taxon>
        <taxon>Clostridia</taxon>
        <taxon>Lachnospirales</taxon>
        <taxon>Lachnospiraceae</taxon>
        <taxon>Blautia</taxon>
    </lineage>
</organism>
<dbReference type="InterPro" id="IPR001387">
    <property type="entry name" value="Cro/C1-type_HTH"/>
</dbReference>
<accession>A0A9D2RBE3</accession>
<dbReference type="CDD" id="cd00093">
    <property type="entry name" value="HTH_XRE"/>
    <property type="match status" value="1"/>
</dbReference>
<dbReference type="GO" id="GO:0003677">
    <property type="term" value="F:DNA binding"/>
    <property type="evidence" value="ECO:0007669"/>
    <property type="project" value="UniProtKB-KW"/>
</dbReference>
<evidence type="ECO:0000256" key="1">
    <source>
        <dbReference type="ARBA" id="ARBA00023125"/>
    </source>
</evidence>
<evidence type="ECO:0000313" key="4">
    <source>
        <dbReference type="Proteomes" id="UP000823850"/>
    </source>
</evidence>
<reference evidence="3" key="2">
    <citation type="submission" date="2021-04" db="EMBL/GenBank/DDBJ databases">
        <authorList>
            <person name="Gilroy R."/>
        </authorList>
    </citation>
    <scope>NUCLEOTIDE SEQUENCE</scope>
    <source>
        <strain evidence="3">ChiW19-6364</strain>
    </source>
</reference>
<keyword evidence="1" id="KW-0238">DNA-binding</keyword>
<dbReference type="PANTHER" id="PTHR46558:SF11">
    <property type="entry name" value="HTH-TYPE TRANSCRIPTIONAL REGULATOR XRE"/>
    <property type="match status" value="1"/>
</dbReference>
<gene>
    <name evidence="3" type="ORF">H9913_12565</name>
</gene>
<proteinExistence type="predicted"/>
<sequence length="351" mass="40792">MQMKDVIREKRRACGFTQEQVADMLGVSAPAVNKWESGTTCPDLTILPALARLLGTDPNTFLCFHENLSKEEIGAYVNEVAETASQGDIEKTIALVNKRIKEYPVCAELLYCMATMLRGITEIMFSYSDEKVKEIQDLVISLYERAARCEDQNFRDLSRYALASLYIQEQEYEKAQALIQLLPQYQSMDKRQLQISMYMQERKNKEAAILLEQKLNSLLQEVFILLDQLAVTAVRENAHDRAWELAEYSRKVMEIFKWNYSGLTAAFSVAMEEKDGKRCVEILEEMAEALQKPWPMTDSILFAHQEHKDPGPYTMGKQLTKTLFNSMEKEEDYEFLREREDYRKLREKYNV</sequence>
<dbReference type="SMART" id="SM00530">
    <property type="entry name" value="HTH_XRE"/>
    <property type="match status" value="1"/>
</dbReference>
<reference evidence="3" key="1">
    <citation type="journal article" date="2021" name="PeerJ">
        <title>Extensive microbial diversity within the chicken gut microbiome revealed by metagenomics and culture.</title>
        <authorList>
            <person name="Gilroy R."/>
            <person name="Ravi A."/>
            <person name="Getino M."/>
            <person name="Pursley I."/>
            <person name="Horton D.L."/>
            <person name="Alikhan N.F."/>
            <person name="Baker D."/>
            <person name="Gharbi K."/>
            <person name="Hall N."/>
            <person name="Watson M."/>
            <person name="Adriaenssens E.M."/>
            <person name="Foster-Nyarko E."/>
            <person name="Jarju S."/>
            <person name="Secka A."/>
            <person name="Antonio M."/>
            <person name="Oren A."/>
            <person name="Chaudhuri R.R."/>
            <person name="La Ragione R."/>
            <person name="Hildebrand F."/>
            <person name="Pallen M.J."/>
        </authorList>
    </citation>
    <scope>NUCLEOTIDE SEQUENCE</scope>
    <source>
        <strain evidence="3">ChiW19-6364</strain>
    </source>
</reference>
<protein>
    <submittedName>
        <fullName evidence="3">Helix-turn-helix domain-containing protein</fullName>
    </submittedName>
</protein>
<feature type="domain" description="HTH cro/C1-type" evidence="2">
    <location>
        <begin position="7"/>
        <end position="61"/>
    </location>
</feature>
<dbReference type="InterPro" id="IPR010982">
    <property type="entry name" value="Lambda_DNA-bd_dom_sf"/>
</dbReference>
<dbReference type="SUPFAM" id="SSF47413">
    <property type="entry name" value="lambda repressor-like DNA-binding domains"/>
    <property type="match status" value="1"/>
</dbReference>
<dbReference type="PANTHER" id="PTHR46558">
    <property type="entry name" value="TRACRIPTIONAL REGULATORY PROTEIN-RELATED-RELATED"/>
    <property type="match status" value="1"/>
</dbReference>
<dbReference type="InterPro" id="IPR011990">
    <property type="entry name" value="TPR-like_helical_dom_sf"/>
</dbReference>
<dbReference type="Gene3D" id="1.10.260.40">
    <property type="entry name" value="lambda repressor-like DNA-binding domains"/>
    <property type="match status" value="1"/>
</dbReference>
<evidence type="ECO:0000313" key="3">
    <source>
        <dbReference type="EMBL" id="HJD40844.1"/>
    </source>
</evidence>
<dbReference type="PROSITE" id="PS50943">
    <property type="entry name" value="HTH_CROC1"/>
    <property type="match status" value="1"/>
</dbReference>
<name>A0A9D2RBE3_9FIRM</name>
<dbReference type="Gene3D" id="1.25.40.10">
    <property type="entry name" value="Tetratricopeptide repeat domain"/>
    <property type="match status" value="1"/>
</dbReference>
<dbReference type="Proteomes" id="UP000823850">
    <property type="component" value="Unassembled WGS sequence"/>
</dbReference>
<dbReference type="Pfam" id="PF01381">
    <property type="entry name" value="HTH_3"/>
    <property type="match status" value="1"/>
</dbReference>
<comment type="caution">
    <text evidence="3">The sequence shown here is derived from an EMBL/GenBank/DDBJ whole genome shotgun (WGS) entry which is preliminary data.</text>
</comment>
<dbReference type="AlphaFoldDB" id="A0A9D2RBE3"/>
<dbReference type="EMBL" id="DWUX01000218">
    <property type="protein sequence ID" value="HJD40844.1"/>
    <property type="molecule type" value="Genomic_DNA"/>
</dbReference>